<gene>
    <name evidence="2" type="ordered locus">ANT_18370</name>
</gene>
<dbReference type="AlphaFoldDB" id="E8N5Z9"/>
<feature type="transmembrane region" description="Helical" evidence="1">
    <location>
        <begin position="136"/>
        <end position="154"/>
    </location>
</feature>
<dbReference type="Proteomes" id="UP000008922">
    <property type="component" value="Chromosome"/>
</dbReference>
<keyword evidence="3" id="KW-1185">Reference proteome</keyword>
<feature type="transmembrane region" description="Helical" evidence="1">
    <location>
        <begin position="240"/>
        <end position="263"/>
    </location>
</feature>
<dbReference type="KEGG" id="atm:ANT_18370"/>
<dbReference type="RefSeq" id="WP_013560240.1">
    <property type="nucleotide sequence ID" value="NC_014960.1"/>
</dbReference>
<feature type="transmembrane region" description="Helical" evidence="1">
    <location>
        <begin position="216"/>
        <end position="233"/>
    </location>
</feature>
<feature type="transmembrane region" description="Helical" evidence="1">
    <location>
        <begin position="394"/>
        <end position="410"/>
    </location>
</feature>
<organism evidence="2 3">
    <name type="scientific">Anaerolinea thermophila (strain DSM 14523 / JCM 11388 / NBRC 100420 / UNI-1)</name>
    <dbReference type="NCBI Taxonomy" id="926569"/>
    <lineage>
        <taxon>Bacteria</taxon>
        <taxon>Bacillati</taxon>
        <taxon>Chloroflexota</taxon>
        <taxon>Anaerolineae</taxon>
        <taxon>Anaerolineales</taxon>
        <taxon>Anaerolineaceae</taxon>
        <taxon>Anaerolinea</taxon>
    </lineage>
</organism>
<dbReference type="OrthoDB" id="134970at2"/>
<dbReference type="InterPro" id="IPR018580">
    <property type="entry name" value="Uncharacterised_YfhO"/>
</dbReference>
<feature type="transmembrane region" description="Helical" evidence="1">
    <location>
        <begin position="451"/>
        <end position="472"/>
    </location>
</feature>
<keyword evidence="1" id="KW-0472">Membrane</keyword>
<evidence type="ECO:0000313" key="3">
    <source>
        <dbReference type="Proteomes" id="UP000008922"/>
    </source>
</evidence>
<feature type="transmembrane region" description="Helical" evidence="1">
    <location>
        <begin position="12"/>
        <end position="35"/>
    </location>
</feature>
<dbReference type="PANTHER" id="PTHR38454">
    <property type="entry name" value="INTEGRAL MEMBRANE PROTEIN-RELATED"/>
    <property type="match status" value="1"/>
</dbReference>
<feature type="transmembrane region" description="Helical" evidence="1">
    <location>
        <begin position="106"/>
        <end position="129"/>
    </location>
</feature>
<feature type="transmembrane region" description="Helical" evidence="1">
    <location>
        <begin position="484"/>
        <end position="504"/>
    </location>
</feature>
<feature type="transmembrane region" description="Helical" evidence="1">
    <location>
        <begin position="191"/>
        <end position="210"/>
    </location>
</feature>
<evidence type="ECO:0000313" key="2">
    <source>
        <dbReference type="EMBL" id="BAJ63863.1"/>
    </source>
</evidence>
<name>E8N5Z9_ANATU</name>
<feature type="transmembrane region" description="Helical" evidence="1">
    <location>
        <begin position="760"/>
        <end position="779"/>
    </location>
</feature>
<dbReference type="STRING" id="926569.ANT_18370"/>
<reference evidence="2 3" key="1">
    <citation type="submission" date="2010-12" db="EMBL/GenBank/DDBJ databases">
        <title>Whole genome sequence of Anaerolinea thermophila UNI-1.</title>
        <authorList>
            <person name="Narita-Yamada S."/>
            <person name="Kishi E."/>
            <person name="Watanabe Y."/>
            <person name="Takasaki K."/>
            <person name="Ankai A."/>
            <person name="Oguchi A."/>
            <person name="Fukui S."/>
            <person name="Takahashi M."/>
            <person name="Yashiro I."/>
            <person name="Hosoyama A."/>
            <person name="Sekiguchi Y."/>
            <person name="Hanada S."/>
            <person name="Fujita N."/>
        </authorList>
    </citation>
    <scope>NUCLEOTIDE SEQUENCE [LARGE SCALE GENOMIC DNA]</scope>
    <source>
        <strain evidence="3">DSM 14523 / JCM 11388 / NBRC 100420 / UNI-1</strain>
    </source>
</reference>
<proteinExistence type="predicted"/>
<keyword evidence="1" id="KW-1133">Transmembrane helix</keyword>
<dbReference type="HOGENOM" id="CLU_008305_1_0_0"/>
<dbReference type="InParanoid" id="E8N5Z9"/>
<feature type="transmembrane region" description="Helical" evidence="1">
    <location>
        <begin position="360"/>
        <end position="382"/>
    </location>
</feature>
<feature type="transmembrane region" description="Helical" evidence="1">
    <location>
        <begin position="320"/>
        <end position="339"/>
    </location>
</feature>
<protein>
    <submittedName>
        <fullName evidence="2">Hypothetical membrane protein</fullName>
    </submittedName>
</protein>
<evidence type="ECO:0000256" key="1">
    <source>
        <dbReference type="SAM" id="Phobius"/>
    </source>
</evidence>
<feature type="transmembrane region" description="Helical" evidence="1">
    <location>
        <begin position="422"/>
        <end position="445"/>
    </location>
</feature>
<accession>E8N5Z9</accession>
<keyword evidence="1" id="KW-0812">Transmembrane</keyword>
<dbReference type="PANTHER" id="PTHR38454:SF1">
    <property type="entry name" value="INTEGRAL MEMBRANE PROTEIN"/>
    <property type="match status" value="1"/>
</dbReference>
<dbReference type="EMBL" id="AP012029">
    <property type="protein sequence ID" value="BAJ63863.1"/>
    <property type="molecule type" value="Genomic_DNA"/>
</dbReference>
<dbReference type="eggNOG" id="COG4485">
    <property type="taxonomic scope" value="Bacteria"/>
</dbReference>
<sequence length="785" mass="88952">MNKVKTIFSALINSLIFRLLLIALGPLILIGRFLIHGKVLFWGTPSLQFIPWWVEGLRQIREGAVPLWNAFNGMGAPLLANYQTAFFYPPNLVLYLFYSLWSVEGLAWGFTFLAMLHLIWAGWGMLYFLKQLGASPFAQVIGGLAYALGGYLVGRLEFYSMIWTASWLPWIIGYGERLLSSNEFKKQTGIFLFLRWAPVFAFLFSCQWLAGHAQLSWYTLVFVIIWIASRSFSMHQWRGLLRAGILLGFVGILAGLISAIQLFPTAEYLLHSQRSSEYGYDDAVVYSYWPWRFLTLFAPDLFGNPGMGNYWGYASYWEDAAYIGLIPVGLAFSTLRGVLSRRYIHPWLTRKQVSGLWLGVVIFFILALGKNTPVFPFLYHYVPTFNLFQAPSRWMLLVVFLLIILASAGIDSWKHPFGKGLYWLRLGTAGAFAITLGAAVASLVFQNIRLTFIFSTAIMGFWALLGGVFTLVIPWFEKKGGESVWQILVILAVGADLLLAGWNLNPVVSVDFYSEMTSSETVLKAKTSAGRVFLSDAEEYFLKFKRFFRFQDYRAIEPWIHLKSTLLPNTNLYSRIPSAVNFDPFVPKYYSEWMKALNQRDEDQATVLLPWMGVAVWEKLDGASPLGVRFDEIALPVQVAWFSCAQSAPDSAQWVMQMLVEKREVKGPLLLASDSGASCLLEDVVLIHAQLNASEIEVVSPGAGWVYFSQVFYPGWQAWVDGQVQPIYRANYAFMAVYSPREGARIELKYNPASFRFGKLLSILGIILWGIWVGGWVCYNQRQKG</sequence>